<evidence type="ECO:0000256" key="1">
    <source>
        <dbReference type="SAM" id="SignalP"/>
    </source>
</evidence>
<dbReference type="AlphaFoldDB" id="A0A1C7P221"/>
<name>A0A1C7P221_9HYPH</name>
<evidence type="ECO:0000313" key="3">
    <source>
        <dbReference type="Proteomes" id="UP000093111"/>
    </source>
</evidence>
<dbReference type="Proteomes" id="UP000093111">
    <property type="component" value="Unassembled WGS sequence"/>
</dbReference>
<comment type="caution">
    <text evidence="2">The sequence shown here is derived from an EMBL/GenBank/DDBJ whole genome shotgun (WGS) entry which is preliminary data.</text>
</comment>
<organism evidence="2 3">
    <name type="scientific">Pararhizobium polonicum</name>
    <dbReference type="NCBI Taxonomy" id="1612624"/>
    <lineage>
        <taxon>Bacteria</taxon>
        <taxon>Pseudomonadati</taxon>
        <taxon>Pseudomonadota</taxon>
        <taxon>Alphaproteobacteria</taxon>
        <taxon>Hyphomicrobiales</taxon>
        <taxon>Rhizobiaceae</taxon>
        <taxon>Rhizobium/Agrobacterium group</taxon>
        <taxon>Pararhizobium</taxon>
    </lineage>
</organism>
<dbReference type="STRING" id="1612624.ADU59_11850"/>
<feature type="signal peptide" evidence="1">
    <location>
        <begin position="1"/>
        <end position="22"/>
    </location>
</feature>
<sequence>MLKRTIIAAAALAAVWTVPAGAANYVTLGRLVCGSEGGVGMIVTSQKALRCTYTSAAGGPAALYDGRIEKFGVDLGQTGKSVMIWDVLAKTGASDANFPLSGAYYGIGADASFAAGAGAKVLGGGMDKAFMLQPVNVQVQEGLNIAVGVEKMTLAPAAI</sequence>
<dbReference type="EMBL" id="LGLV01000007">
    <property type="protein sequence ID" value="OBZ95277.1"/>
    <property type="molecule type" value="Genomic_DNA"/>
</dbReference>
<gene>
    <name evidence="2" type="ORF">ADU59_11850</name>
</gene>
<dbReference type="RefSeq" id="WP_068954327.1">
    <property type="nucleotide sequence ID" value="NZ_LGLV01000007.1"/>
</dbReference>
<evidence type="ECO:0000313" key="2">
    <source>
        <dbReference type="EMBL" id="OBZ95277.1"/>
    </source>
</evidence>
<dbReference type="OrthoDB" id="7362478at2"/>
<keyword evidence="1" id="KW-0732">Signal</keyword>
<dbReference type="Pfam" id="PF06186">
    <property type="entry name" value="DUF992"/>
    <property type="match status" value="1"/>
</dbReference>
<reference evidence="2 3" key="1">
    <citation type="journal article" date="2016" name="Syst. Appl. Microbiol.">
        <title>Pararhizobium polonicum sp. nov. isolated from tumors on stone fruit rootstocks.</title>
        <authorList>
            <person name="Pulawska J."/>
            <person name="Kuzmanovic N."/>
            <person name="Willems A."/>
            <person name="Pothier J.F."/>
        </authorList>
    </citation>
    <scope>NUCLEOTIDE SEQUENCE [LARGE SCALE GENOMIC DNA]</scope>
    <source>
        <strain evidence="2 3">F5.1</strain>
    </source>
</reference>
<feature type="chain" id="PRO_5008890149" evidence="1">
    <location>
        <begin position="23"/>
        <end position="159"/>
    </location>
</feature>
<protein>
    <submittedName>
        <fullName evidence="2">Uncharacterized protein</fullName>
    </submittedName>
</protein>
<accession>A0A1C7P221</accession>
<keyword evidence="3" id="KW-1185">Reference proteome</keyword>
<dbReference type="PATRIC" id="fig|1612624.7.peg.4253"/>
<proteinExistence type="predicted"/>
<dbReference type="InterPro" id="IPR009333">
    <property type="entry name" value="DUF992"/>
</dbReference>